<sequence>MTPFCTIGPPASTDWWTLKPGLGIAGIAGPPFPCHGRLCIVPAYLLRLRCHYVDPESCQRTPPKNNRLVSESAGGKRAGSTGYSLLCCSIDTSSALGLETCTYGCKLARARLQSTKAKGTEREAVPSNRTRIAFTDGSKNNRDDFFCSHTWSGSQERNRFCCPLCIIRIMKYVHSYKGLPCVPLSSQLPACFLVRPRSVSFPVLRHTLTDPFHFALRLPLDFCYSFFDVYNV</sequence>
<dbReference type="EMBL" id="JAUEPR010000034">
    <property type="protein sequence ID" value="KAK0473254.1"/>
    <property type="molecule type" value="Genomic_DNA"/>
</dbReference>
<evidence type="ECO:0000313" key="1">
    <source>
        <dbReference type="EMBL" id="KAK0473254.1"/>
    </source>
</evidence>
<keyword evidence="2" id="KW-1185">Reference proteome</keyword>
<protein>
    <submittedName>
        <fullName evidence="1">Uncharacterized protein</fullName>
    </submittedName>
</protein>
<name>A0AA39NX87_9AGAR</name>
<gene>
    <name evidence="1" type="ORF">IW261DRAFT_711155</name>
</gene>
<dbReference type="Proteomes" id="UP001175227">
    <property type="component" value="Unassembled WGS sequence"/>
</dbReference>
<comment type="caution">
    <text evidence="1">The sequence shown here is derived from an EMBL/GenBank/DDBJ whole genome shotgun (WGS) entry which is preliminary data.</text>
</comment>
<dbReference type="AlphaFoldDB" id="A0AA39NX87"/>
<evidence type="ECO:0000313" key="2">
    <source>
        <dbReference type="Proteomes" id="UP001175227"/>
    </source>
</evidence>
<proteinExistence type="predicted"/>
<reference evidence="1" key="1">
    <citation type="submission" date="2023-06" db="EMBL/GenBank/DDBJ databases">
        <authorList>
            <consortium name="Lawrence Berkeley National Laboratory"/>
            <person name="Ahrendt S."/>
            <person name="Sahu N."/>
            <person name="Indic B."/>
            <person name="Wong-Bajracharya J."/>
            <person name="Merenyi Z."/>
            <person name="Ke H.-M."/>
            <person name="Monk M."/>
            <person name="Kocsube S."/>
            <person name="Drula E."/>
            <person name="Lipzen A."/>
            <person name="Balint B."/>
            <person name="Henrissat B."/>
            <person name="Andreopoulos B."/>
            <person name="Martin F.M."/>
            <person name="Harder C.B."/>
            <person name="Rigling D."/>
            <person name="Ford K.L."/>
            <person name="Foster G.D."/>
            <person name="Pangilinan J."/>
            <person name="Papanicolaou A."/>
            <person name="Barry K."/>
            <person name="LaButti K."/>
            <person name="Viragh M."/>
            <person name="Koriabine M."/>
            <person name="Yan M."/>
            <person name="Riley R."/>
            <person name="Champramary S."/>
            <person name="Plett K.L."/>
            <person name="Tsai I.J."/>
            <person name="Slot J."/>
            <person name="Sipos G."/>
            <person name="Plett J."/>
            <person name="Nagy L.G."/>
            <person name="Grigoriev I.V."/>
        </authorList>
    </citation>
    <scope>NUCLEOTIDE SEQUENCE</scope>
    <source>
        <strain evidence="1">ICMP 16352</strain>
    </source>
</reference>
<organism evidence="1 2">
    <name type="scientific">Armillaria novae-zelandiae</name>
    <dbReference type="NCBI Taxonomy" id="153914"/>
    <lineage>
        <taxon>Eukaryota</taxon>
        <taxon>Fungi</taxon>
        <taxon>Dikarya</taxon>
        <taxon>Basidiomycota</taxon>
        <taxon>Agaricomycotina</taxon>
        <taxon>Agaricomycetes</taxon>
        <taxon>Agaricomycetidae</taxon>
        <taxon>Agaricales</taxon>
        <taxon>Marasmiineae</taxon>
        <taxon>Physalacriaceae</taxon>
        <taxon>Armillaria</taxon>
    </lineage>
</organism>
<accession>A0AA39NX87</accession>